<evidence type="ECO:0000256" key="6">
    <source>
        <dbReference type="ARBA" id="ARBA00022989"/>
    </source>
</evidence>
<dbReference type="KEGG" id="xla:108711698"/>
<proteinExistence type="predicted"/>
<keyword evidence="8" id="KW-1015">Disulfide bond</keyword>
<keyword evidence="6" id="KW-1133">Transmembrane helix</keyword>
<evidence type="ECO:0000256" key="3">
    <source>
        <dbReference type="ARBA" id="ARBA00022729"/>
    </source>
</evidence>
<comment type="subcellular location">
    <subcellularLocation>
        <location evidence="1">Membrane</location>
        <topology evidence="1">Single-pass type I membrane protein</topology>
    </subcellularLocation>
</comment>
<evidence type="ECO:0000256" key="8">
    <source>
        <dbReference type="ARBA" id="ARBA00023157"/>
    </source>
</evidence>
<dbReference type="GeneID" id="108711698"/>
<keyword evidence="2" id="KW-0812">Transmembrane</keyword>
<dbReference type="RefSeq" id="XP_018109157.1">
    <property type="nucleotide sequence ID" value="XM_018253668.2"/>
</dbReference>
<dbReference type="PaxDb" id="8355-A0A1L8H2S0"/>
<keyword evidence="10" id="KW-0393">Immunoglobulin domain</keyword>
<keyword evidence="7" id="KW-0472">Membrane</keyword>
<dbReference type="InterPro" id="IPR036179">
    <property type="entry name" value="Ig-like_dom_sf"/>
</dbReference>
<reference evidence="12" key="1">
    <citation type="submission" date="2025-08" db="UniProtKB">
        <authorList>
            <consortium name="RefSeq"/>
        </authorList>
    </citation>
    <scope>IDENTIFICATION</scope>
    <source>
        <strain evidence="12">J_2021</strain>
        <tissue evidence="12">Erythrocytes</tissue>
    </source>
</reference>
<dbReference type="InterPro" id="IPR003987">
    <property type="entry name" value="ICAM_VCAM_N"/>
</dbReference>
<dbReference type="AlphaFoldDB" id="A0A1L8H2S0"/>
<dbReference type="Bgee" id="108711698">
    <property type="expression patterns" value="Expressed in liver and 7 other cell types or tissues"/>
</dbReference>
<dbReference type="OMA" id="WRASNIN"/>
<keyword evidence="11" id="KW-1185">Reference proteome</keyword>
<dbReference type="SUPFAM" id="SSF48726">
    <property type="entry name" value="Immunoglobulin"/>
    <property type="match status" value="1"/>
</dbReference>
<dbReference type="PANTHER" id="PTHR13771:SF9">
    <property type="entry name" value="INTERCELLULAR ADHESION MOLECULE 5"/>
    <property type="match status" value="1"/>
</dbReference>
<dbReference type="GO" id="GO:0005886">
    <property type="term" value="C:plasma membrane"/>
    <property type="evidence" value="ECO:0000318"/>
    <property type="project" value="GO_Central"/>
</dbReference>
<evidence type="ECO:0000256" key="5">
    <source>
        <dbReference type="ARBA" id="ARBA00022889"/>
    </source>
</evidence>
<evidence type="ECO:0000256" key="2">
    <source>
        <dbReference type="ARBA" id="ARBA00022692"/>
    </source>
</evidence>
<evidence type="ECO:0000256" key="10">
    <source>
        <dbReference type="ARBA" id="ARBA00023319"/>
    </source>
</evidence>
<dbReference type="InterPro" id="IPR047012">
    <property type="entry name" value="ICAM_VCAM"/>
</dbReference>
<protein>
    <submittedName>
        <fullName evidence="12">Intercellular adhesion molecule 3</fullName>
    </submittedName>
</protein>
<dbReference type="InterPro" id="IPR013783">
    <property type="entry name" value="Ig-like_fold"/>
</dbReference>
<organism evidence="11 12">
    <name type="scientific">Xenopus laevis</name>
    <name type="common">African clawed frog</name>
    <dbReference type="NCBI Taxonomy" id="8355"/>
    <lineage>
        <taxon>Eukaryota</taxon>
        <taxon>Metazoa</taxon>
        <taxon>Chordata</taxon>
        <taxon>Craniata</taxon>
        <taxon>Vertebrata</taxon>
        <taxon>Euteleostomi</taxon>
        <taxon>Amphibia</taxon>
        <taxon>Batrachia</taxon>
        <taxon>Anura</taxon>
        <taxon>Pipoidea</taxon>
        <taxon>Pipidae</taxon>
        <taxon>Xenopodinae</taxon>
        <taxon>Xenopus</taxon>
        <taxon>Xenopus</taxon>
    </lineage>
</organism>
<dbReference type="PROSITE" id="PS50835">
    <property type="entry name" value="IG_LIKE"/>
    <property type="match status" value="1"/>
</dbReference>
<gene>
    <name evidence="12" type="primary">LOC108711698</name>
</gene>
<evidence type="ECO:0000256" key="7">
    <source>
        <dbReference type="ARBA" id="ARBA00023136"/>
    </source>
</evidence>
<accession>A0A1L8H2S0</accession>
<dbReference type="OrthoDB" id="6250964at2759"/>
<evidence type="ECO:0000313" key="12">
    <source>
        <dbReference type="RefSeq" id="XP_018109157.1"/>
    </source>
</evidence>
<dbReference type="Proteomes" id="UP000186698">
    <property type="component" value="Chromosome 3L"/>
</dbReference>
<dbReference type="InterPro" id="IPR007110">
    <property type="entry name" value="Ig-like_dom"/>
</dbReference>
<evidence type="ECO:0000256" key="9">
    <source>
        <dbReference type="ARBA" id="ARBA00023180"/>
    </source>
</evidence>
<evidence type="ECO:0000313" key="11">
    <source>
        <dbReference type="Proteomes" id="UP000186698"/>
    </source>
</evidence>
<keyword evidence="5" id="KW-0130">Cell adhesion</keyword>
<keyword evidence="3" id="KW-0732">Signal</keyword>
<dbReference type="GO" id="GO:0007155">
    <property type="term" value="P:cell adhesion"/>
    <property type="evidence" value="ECO:0000318"/>
    <property type="project" value="GO_Central"/>
</dbReference>
<name>A0A1L8H2S0_XENLA</name>
<sequence length="442" mass="48256">MALGMSGFPLVPFFMFGICCAGASQETCQGNVGNRDVYAPFGSWFPLNCTHNCSLAGWESRIRKRNESKGPGWVSVQVEVGTGAIVDGWRASNINCVVLSDGNSVDNIVKVIPYEIPRLVTADMEDNLEEGKSYNVTCTVHGVAPIQNLMVTVLRGEEVIHQKTFEDDSRVGNITQVVTYPITAQRSDNMKNYSCQATLALGTVIGKVTVKSSSVNVRTFGLPKAPKTKTSRWIEIGTELICEVFNAFPPDDVTVTMLFNNISLNVNKSKKVDGTVIGLATIPPGYFPSANSYQLHCKAELLGLSTEETMDIYIYESAKINLTLLNTEVLLGGTIRVSCVLTNDHPDQYSIVISLNGEHVCENPKWDCNATIKETSSMANVTCKAFLKMNQTITYTTQQSITVNGKKTWAYIYIKASVFIGLTVAAFVGTAGIVVYLCKRKG</sequence>
<dbReference type="Gene3D" id="2.60.40.10">
    <property type="entry name" value="Immunoglobulins"/>
    <property type="match status" value="2"/>
</dbReference>
<dbReference type="GO" id="GO:0005178">
    <property type="term" value="F:integrin binding"/>
    <property type="evidence" value="ECO:0000318"/>
    <property type="project" value="GO_Central"/>
</dbReference>
<evidence type="ECO:0000256" key="4">
    <source>
        <dbReference type="ARBA" id="ARBA00022737"/>
    </source>
</evidence>
<dbReference type="PRINTS" id="PR01472">
    <property type="entry name" value="ICAMVCAM1"/>
</dbReference>
<keyword evidence="9" id="KW-0325">Glycoprotein</keyword>
<dbReference type="GO" id="GO:0098609">
    <property type="term" value="P:cell-cell adhesion"/>
    <property type="evidence" value="ECO:0007669"/>
    <property type="project" value="InterPro"/>
</dbReference>
<keyword evidence="4" id="KW-0677">Repeat</keyword>
<dbReference type="PANTHER" id="PTHR13771">
    <property type="entry name" value="INTERCELLULAR ADHESION MOLECULE"/>
    <property type="match status" value="1"/>
</dbReference>
<evidence type="ECO:0000256" key="1">
    <source>
        <dbReference type="ARBA" id="ARBA00004479"/>
    </source>
</evidence>